<keyword evidence="3" id="KW-0949">S-adenosyl-L-methionine</keyword>
<dbReference type="AlphaFoldDB" id="A0A1S2VA74"/>
<dbReference type="PANTHER" id="PTHR30481">
    <property type="entry name" value="DNA ADENINE METHYLASE"/>
    <property type="match status" value="1"/>
</dbReference>
<dbReference type="Gene3D" id="3.40.50.150">
    <property type="entry name" value="Vaccinia Virus protein VP39"/>
    <property type="match status" value="1"/>
</dbReference>
<gene>
    <name evidence="4" type="ORF">BLX24_29035</name>
</gene>
<proteinExistence type="predicted"/>
<dbReference type="GO" id="GO:0009307">
    <property type="term" value="P:DNA restriction-modification system"/>
    <property type="evidence" value="ECO:0007669"/>
    <property type="project" value="InterPro"/>
</dbReference>
<dbReference type="InterPro" id="IPR012327">
    <property type="entry name" value="MeTrfase_D12"/>
</dbReference>
<dbReference type="GO" id="GO:1904047">
    <property type="term" value="F:S-adenosyl-L-methionine binding"/>
    <property type="evidence" value="ECO:0007669"/>
    <property type="project" value="TreeGrafter"/>
</dbReference>
<dbReference type="GO" id="GO:0032259">
    <property type="term" value="P:methylation"/>
    <property type="evidence" value="ECO:0007669"/>
    <property type="project" value="UniProtKB-KW"/>
</dbReference>
<accession>A0A1S2VA74</accession>
<evidence type="ECO:0000313" key="4">
    <source>
        <dbReference type="EMBL" id="OIN55631.1"/>
    </source>
</evidence>
<sequence length="243" mass="28205">MKPFDTYFGGKSGSGTYQTIINQIPPHELYIEPFVGNGGIFRNKRPAECSLLADLDPTVVDAWQQEGIKQIDDIFDFAAGSNIFLVDALDLLSTGKKWFAGKKWFDRKNAFIYLDPPYPLSTRASYNRYNHELTDQDHELLLRVIDSYSEAQIAISTYPNDLYGTMLADWRRIEYSSTTRGGQVTEWLFCNYPEPTELHDYRYVGADYRERERIAKKVRRHVAKFRKLPELERKAIIQAIQEN</sequence>
<evidence type="ECO:0000256" key="1">
    <source>
        <dbReference type="ARBA" id="ARBA00022603"/>
    </source>
</evidence>
<dbReference type="OrthoDB" id="9805629at2"/>
<evidence type="ECO:0000256" key="2">
    <source>
        <dbReference type="ARBA" id="ARBA00022679"/>
    </source>
</evidence>
<evidence type="ECO:0008006" key="6">
    <source>
        <dbReference type="Google" id="ProtNLM"/>
    </source>
</evidence>
<organism evidence="4 5">
    <name type="scientific">Arsenicibacter rosenii</name>
    <dbReference type="NCBI Taxonomy" id="1750698"/>
    <lineage>
        <taxon>Bacteria</taxon>
        <taxon>Pseudomonadati</taxon>
        <taxon>Bacteroidota</taxon>
        <taxon>Cytophagia</taxon>
        <taxon>Cytophagales</taxon>
        <taxon>Spirosomataceae</taxon>
        <taxon>Arsenicibacter</taxon>
    </lineage>
</organism>
<evidence type="ECO:0000313" key="5">
    <source>
        <dbReference type="Proteomes" id="UP000181790"/>
    </source>
</evidence>
<reference evidence="4 5" key="1">
    <citation type="submission" date="2016-10" db="EMBL/GenBank/DDBJ databases">
        <title>Arsenicibacter rosenii gen. nov., sp. nov., an efficient arsenic-methylating bacterium isolated from an arsenic-contaminated paddy soil.</title>
        <authorList>
            <person name="Huang K."/>
        </authorList>
    </citation>
    <scope>NUCLEOTIDE SEQUENCE [LARGE SCALE GENOMIC DNA]</scope>
    <source>
        <strain evidence="4 5">SM-1</strain>
    </source>
</reference>
<keyword evidence="1" id="KW-0489">Methyltransferase</keyword>
<dbReference type="GO" id="GO:0009007">
    <property type="term" value="F:site-specific DNA-methyltransferase (adenine-specific) activity"/>
    <property type="evidence" value="ECO:0007669"/>
    <property type="project" value="UniProtKB-EC"/>
</dbReference>
<dbReference type="EMBL" id="MORL01000049">
    <property type="protein sequence ID" value="OIN55631.1"/>
    <property type="molecule type" value="Genomic_DNA"/>
</dbReference>
<protein>
    <recommendedName>
        <fullName evidence="6">DNA adenine methylase</fullName>
    </recommendedName>
</protein>
<dbReference type="Proteomes" id="UP000181790">
    <property type="component" value="Unassembled WGS sequence"/>
</dbReference>
<dbReference type="Pfam" id="PF02086">
    <property type="entry name" value="MethyltransfD12"/>
    <property type="match status" value="1"/>
</dbReference>
<dbReference type="InterPro" id="IPR029063">
    <property type="entry name" value="SAM-dependent_MTases_sf"/>
</dbReference>
<dbReference type="RefSeq" id="WP_071506736.1">
    <property type="nucleotide sequence ID" value="NZ_MORL01000049.1"/>
</dbReference>
<dbReference type="SUPFAM" id="SSF53335">
    <property type="entry name" value="S-adenosyl-L-methionine-dependent methyltransferases"/>
    <property type="match status" value="1"/>
</dbReference>
<comment type="caution">
    <text evidence="4">The sequence shown here is derived from an EMBL/GenBank/DDBJ whole genome shotgun (WGS) entry which is preliminary data.</text>
</comment>
<dbReference type="GO" id="GO:0043565">
    <property type="term" value="F:sequence-specific DNA binding"/>
    <property type="evidence" value="ECO:0007669"/>
    <property type="project" value="TreeGrafter"/>
</dbReference>
<dbReference type="GO" id="GO:0006298">
    <property type="term" value="P:mismatch repair"/>
    <property type="evidence" value="ECO:0007669"/>
    <property type="project" value="TreeGrafter"/>
</dbReference>
<evidence type="ECO:0000256" key="3">
    <source>
        <dbReference type="ARBA" id="ARBA00022691"/>
    </source>
</evidence>
<keyword evidence="2" id="KW-0808">Transferase</keyword>
<name>A0A1S2VA74_9BACT</name>
<keyword evidence="5" id="KW-1185">Reference proteome</keyword>